<evidence type="ECO:0000313" key="2">
    <source>
        <dbReference type="Proteomes" id="UP000298484"/>
    </source>
</evidence>
<gene>
    <name evidence="1" type="ORF">E4U82_04420</name>
</gene>
<dbReference type="RefSeq" id="WP_135108864.1">
    <property type="nucleotide sequence ID" value="NZ_SRHY01000003.1"/>
</dbReference>
<organism evidence="1 2">
    <name type="scientific">Lentibacillus salicampi</name>
    <dbReference type="NCBI Taxonomy" id="175306"/>
    <lineage>
        <taxon>Bacteria</taxon>
        <taxon>Bacillati</taxon>
        <taxon>Bacillota</taxon>
        <taxon>Bacilli</taxon>
        <taxon>Bacillales</taxon>
        <taxon>Bacillaceae</taxon>
        <taxon>Lentibacillus</taxon>
    </lineage>
</organism>
<name>A0A4Y9AI30_9BACI</name>
<dbReference type="AlphaFoldDB" id="A0A4Y9AI30"/>
<accession>A0A4Y9AI30</accession>
<dbReference type="Proteomes" id="UP000298484">
    <property type="component" value="Unassembled WGS sequence"/>
</dbReference>
<evidence type="ECO:0000313" key="1">
    <source>
        <dbReference type="EMBL" id="TFJ94064.1"/>
    </source>
</evidence>
<reference evidence="1 2" key="1">
    <citation type="submission" date="2019-03" db="EMBL/GenBank/DDBJ databases">
        <title>Genome sequence of Lentibacillus salicampi ATCC BAA-719.</title>
        <authorList>
            <person name="Maclea K.S."/>
            <person name="Simoes Junior M."/>
        </authorList>
    </citation>
    <scope>NUCLEOTIDE SEQUENCE [LARGE SCALE GENOMIC DNA]</scope>
    <source>
        <strain evidence="1 2">ATCC BAA-719</strain>
    </source>
</reference>
<protein>
    <recommendedName>
        <fullName evidence="3">DUF3679 domain-containing protein</fullName>
    </recommendedName>
</protein>
<comment type="caution">
    <text evidence="1">The sequence shown here is derived from an EMBL/GenBank/DDBJ whole genome shotgun (WGS) entry which is preliminary data.</text>
</comment>
<evidence type="ECO:0008006" key="3">
    <source>
        <dbReference type="Google" id="ProtNLM"/>
    </source>
</evidence>
<sequence length="103" mass="11713">MRSLIILLSLTVFFLTGLIVGMDRSSQENTGDQRVDEMAMQEEQEIVREINSGEENPADKEVVMSPEAPEHFTYKAASFLESSVKRFYELIVGALYQLTQAFF</sequence>
<dbReference type="OrthoDB" id="2721399at2"/>
<dbReference type="EMBL" id="SRHY01000003">
    <property type="protein sequence ID" value="TFJ94064.1"/>
    <property type="molecule type" value="Genomic_DNA"/>
</dbReference>
<keyword evidence="2" id="KW-1185">Reference proteome</keyword>
<proteinExistence type="predicted"/>